<feature type="domain" description="ABC3 transporter permease C-terminal" evidence="8">
    <location>
        <begin position="760"/>
        <end position="876"/>
    </location>
</feature>
<name>A0ABS6TDN6_9ENTE</name>
<feature type="domain" description="ABC3 transporter permease C-terminal" evidence="8">
    <location>
        <begin position="278"/>
        <end position="390"/>
    </location>
</feature>
<keyword evidence="10" id="KW-1185">Reference proteome</keyword>
<feature type="transmembrane region" description="Helical" evidence="7">
    <location>
        <begin position="808"/>
        <end position="830"/>
    </location>
</feature>
<feature type="transmembrane region" description="Helical" evidence="7">
    <location>
        <begin position="25"/>
        <end position="48"/>
    </location>
</feature>
<dbReference type="PANTHER" id="PTHR30572">
    <property type="entry name" value="MEMBRANE COMPONENT OF TRANSPORTER-RELATED"/>
    <property type="match status" value="1"/>
</dbReference>
<dbReference type="InterPro" id="IPR003838">
    <property type="entry name" value="ABC3_permease_C"/>
</dbReference>
<reference evidence="9 10" key="1">
    <citation type="submission" date="2021-06" db="EMBL/GenBank/DDBJ databases">
        <title>Enterococcus alishanensis sp. nov., a novel lactic acid bacterium isolated from fresh coffee beans.</title>
        <authorList>
            <person name="Chen Y.-S."/>
        </authorList>
    </citation>
    <scope>NUCLEOTIDE SEQUENCE [LARGE SCALE GENOMIC DNA]</scope>
    <source>
        <strain evidence="9 10">ALS3</strain>
    </source>
</reference>
<evidence type="ECO:0000256" key="4">
    <source>
        <dbReference type="ARBA" id="ARBA00022989"/>
    </source>
</evidence>
<feature type="transmembrane region" description="Helical" evidence="7">
    <location>
        <begin position="367"/>
        <end position="387"/>
    </location>
</feature>
<evidence type="ECO:0000259" key="8">
    <source>
        <dbReference type="Pfam" id="PF02687"/>
    </source>
</evidence>
<evidence type="ECO:0000256" key="6">
    <source>
        <dbReference type="ARBA" id="ARBA00038076"/>
    </source>
</evidence>
<evidence type="ECO:0000256" key="1">
    <source>
        <dbReference type="ARBA" id="ARBA00004651"/>
    </source>
</evidence>
<dbReference type="RefSeq" id="WP_218326014.1">
    <property type="nucleotide sequence ID" value="NZ_JAHUZB010000003.1"/>
</dbReference>
<dbReference type="EMBL" id="JAHUZB010000003">
    <property type="protein sequence ID" value="MBV7390982.1"/>
    <property type="molecule type" value="Genomic_DNA"/>
</dbReference>
<feature type="transmembrane region" description="Helical" evidence="7">
    <location>
        <begin position="327"/>
        <end position="347"/>
    </location>
</feature>
<organism evidence="9 10">
    <name type="scientific">Enterococcus alishanensis</name>
    <dbReference type="NCBI Taxonomy" id="1303817"/>
    <lineage>
        <taxon>Bacteria</taxon>
        <taxon>Bacillati</taxon>
        <taxon>Bacillota</taxon>
        <taxon>Bacilli</taxon>
        <taxon>Lactobacillales</taxon>
        <taxon>Enterococcaceae</taxon>
        <taxon>Enterococcus</taxon>
    </lineage>
</organism>
<feature type="transmembrane region" description="Helical" evidence="7">
    <location>
        <begin position="752"/>
        <end position="777"/>
    </location>
</feature>
<evidence type="ECO:0000256" key="5">
    <source>
        <dbReference type="ARBA" id="ARBA00023136"/>
    </source>
</evidence>
<evidence type="ECO:0000256" key="3">
    <source>
        <dbReference type="ARBA" id="ARBA00022692"/>
    </source>
</evidence>
<comment type="subcellular location">
    <subcellularLocation>
        <location evidence="1">Cell membrane</location>
        <topology evidence="1">Multi-pass membrane protein</topology>
    </subcellularLocation>
</comment>
<feature type="transmembrane region" description="Helical" evidence="7">
    <location>
        <begin position="850"/>
        <end position="872"/>
    </location>
</feature>
<feature type="transmembrane region" description="Helical" evidence="7">
    <location>
        <begin position="440"/>
        <end position="463"/>
    </location>
</feature>
<keyword evidence="5 7" id="KW-0472">Membrane</keyword>
<evidence type="ECO:0000256" key="2">
    <source>
        <dbReference type="ARBA" id="ARBA00022475"/>
    </source>
</evidence>
<sequence>MKVANRKIIRKISLRSLTRQKGRNVIVVLAIILTSILFTTMFTIGSSINHAFQQSNFRQVGGYAHAGFKYVTKDEIGQLQQDSKIKKFGLRQFVGSPTEAPFNKAHVEVGYSDQNYAKWTFSIPEKGRLPKEGTNEAATDTRVLSLLGIEPKIGERFTLKFLVDGKETTQTFSLSGWWKYDEASSASHVLIPESRASQIFDQLQTIGDDGLTTLWTMDVMFRNSIGIGDKIKAVLKDQDFQNTNENKANYIATGTNWGYSGAKAISEQDPMAVITIAVLLILIMITSYLIIYNVFQISVTNDIRFYGLLKTIGTTGRQIKRLIRLQGIILSCIGIPVGLILGYLIGIKLTPAVLNILNDVTIDSISVSPLIFIFSAIFSFGTVIISCRRPGKLAAKVSPVEAIRYTDGVGKNKKIRKTTKGASIAKMAWANLGRNRLKTLITVISLSLAVVLLNLTTTLVNGFDMDKYLRKMTTDYIVADAGYFQVNTPYWTSDMTVPEEAIEEIKQQKGITDSGRIYGQSSEDGVLSDIHQFVSEDIFRKNNQLFYDQHDLDTVIDRSERSGDLLADDVYMYGMEDFILRQLTTVKGNLQKIKDPTKKYIAAVYQKNDYDSPIKASHWAKVGDTVTIRYTDKWEYFDPDTGEIFDNQPEERKWERRSKEYRDVEYQVAALVTIPNTLDYRFYGRNQFILDDKNFIADSNSDGIMSFAFDTSKRDNQQISNYLQNFTENEQSQLDFESKETYLKEFESMKNMFALLGGVLCLIIGIVGILNFINAILSGILARRREFAVLQSVGMTGKQLKLMLVWEGLYYTIGAALVSLGLCLISAPLLSQTIEKVLWFFSYQFTIVPVLIVFPIFVILGIFIPLISYYFVAKQPIIERLRKADN</sequence>
<protein>
    <submittedName>
        <fullName evidence="9">ABC transporter permease</fullName>
    </submittedName>
</protein>
<evidence type="ECO:0000256" key="7">
    <source>
        <dbReference type="SAM" id="Phobius"/>
    </source>
</evidence>
<gene>
    <name evidence="9" type="ORF">KUA55_09830</name>
</gene>
<dbReference type="Proteomes" id="UP000774130">
    <property type="component" value="Unassembled WGS sequence"/>
</dbReference>
<comment type="similarity">
    <text evidence="6">Belongs to the ABC-4 integral membrane protein family.</text>
</comment>
<keyword evidence="2" id="KW-1003">Cell membrane</keyword>
<evidence type="ECO:0000313" key="10">
    <source>
        <dbReference type="Proteomes" id="UP000774130"/>
    </source>
</evidence>
<dbReference type="InterPro" id="IPR050250">
    <property type="entry name" value="Macrolide_Exporter_MacB"/>
</dbReference>
<feature type="transmembrane region" description="Helical" evidence="7">
    <location>
        <begin position="271"/>
        <end position="295"/>
    </location>
</feature>
<dbReference type="PANTHER" id="PTHR30572:SF4">
    <property type="entry name" value="ABC TRANSPORTER PERMEASE YTRF"/>
    <property type="match status" value="1"/>
</dbReference>
<proteinExistence type="inferred from homology"/>
<keyword evidence="4 7" id="KW-1133">Transmembrane helix</keyword>
<dbReference type="Pfam" id="PF02687">
    <property type="entry name" value="FtsX"/>
    <property type="match status" value="2"/>
</dbReference>
<keyword evidence="3 7" id="KW-0812">Transmembrane</keyword>
<evidence type="ECO:0000313" key="9">
    <source>
        <dbReference type="EMBL" id="MBV7390982.1"/>
    </source>
</evidence>
<comment type="caution">
    <text evidence="9">The sequence shown here is derived from an EMBL/GenBank/DDBJ whole genome shotgun (WGS) entry which is preliminary data.</text>
</comment>
<accession>A0ABS6TDN6</accession>